<dbReference type="Proteomes" id="UP000188268">
    <property type="component" value="Unassembled WGS sequence"/>
</dbReference>
<keyword evidence="4" id="KW-1185">Reference proteome</keyword>
<feature type="region of interest" description="Disordered" evidence="1">
    <location>
        <begin position="169"/>
        <end position="227"/>
    </location>
</feature>
<keyword evidence="2" id="KW-0812">Transmembrane</keyword>
<keyword evidence="2" id="KW-0472">Membrane</keyword>
<dbReference type="AlphaFoldDB" id="A0A1R3I899"/>
<evidence type="ECO:0000313" key="4">
    <source>
        <dbReference type="Proteomes" id="UP000188268"/>
    </source>
</evidence>
<protein>
    <recommendedName>
        <fullName evidence="5">PLAC8 family protein</fullName>
    </recommendedName>
</protein>
<feature type="transmembrane region" description="Helical" evidence="2">
    <location>
        <begin position="59"/>
        <end position="78"/>
    </location>
</feature>
<evidence type="ECO:0000313" key="3">
    <source>
        <dbReference type="EMBL" id="OMO78790.1"/>
    </source>
</evidence>
<reference evidence="3 4" key="1">
    <citation type="submission" date="2013-09" db="EMBL/GenBank/DDBJ databases">
        <title>Corchorus capsularis genome sequencing.</title>
        <authorList>
            <person name="Alam M."/>
            <person name="Haque M.S."/>
            <person name="Islam M.S."/>
            <person name="Emdad E.M."/>
            <person name="Islam M.M."/>
            <person name="Ahmed B."/>
            <person name="Halim A."/>
            <person name="Hossen Q.M.M."/>
            <person name="Hossain M.Z."/>
            <person name="Ahmed R."/>
            <person name="Khan M.M."/>
            <person name="Islam R."/>
            <person name="Rashid M.M."/>
            <person name="Khan S.A."/>
            <person name="Rahman M.S."/>
            <person name="Alam M."/>
        </authorList>
    </citation>
    <scope>NUCLEOTIDE SEQUENCE [LARGE SCALE GENOMIC DNA]</scope>
    <source>
        <strain evidence="4">cv. CVL-1</strain>
        <tissue evidence="3">Whole seedling</tissue>
    </source>
</reference>
<comment type="caution">
    <text evidence="3">The sequence shown here is derived from an EMBL/GenBank/DDBJ whole genome shotgun (WGS) entry which is preliminary data.</text>
</comment>
<organism evidence="3 4">
    <name type="scientific">Corchorus capsularis</name>
    <name type="common">Jute</name>
    <dbReference type="NCBI Taxonomy" id="210143"/>
    <lineage>
        <taxon>Eukaryota</taxon>
        <taxon>Viridiplantae</taxon>
        <taxon>Streptophyta</taxon>
        <taxon>Embryophyta</taxon>
        <taxon>Tracheophyta</taxon>
        <taxon>Spermatophyta</taxon>
        <taxon>Magnoliopsida</taxon>
        <taxon>eudicotyledons</taxon>
        <taxon>Gunneridae</taxon>
        <taxon>Pentapetalae</taxon>
        <taxon>rosids</taxon>
        <taxon>malvids</taxon>
        <taxon>Malvales</taxon>
        <taxon>Malvaceae</taxon>
        <taxon>Grewioideae</taxon>
        <taxon>Apeibeae</taxon>
        <taxon>Corchorus</taxon>
    </lineage>
</organism>
<dbReference type="OrthoDB" id="998115at2759"/>
<dbReference type="PANTHER" id="PTHR31152">
    <property type="entry name" value="PLAC8 FAMILY PROTEIN"/>
    <property type="match status" value="1"/>
</dbReference>
<dbReference type="EMBL" id="AWWV01010519">
    <property type="protein sequence ID" value="OMO78790.1"/>
    <property type="molecule type" value="Genomic_DNA"/>
</dbReference>
<name>A0A1R3I899_COCAP</name>
<gene>
    <name evidence="3" type="ORF">CCACVL1_14096</name>
</gene>
<dbReference type="PANTHER" id="PTHR31152:SF1">
    <property type="entry name" value="PLAC8 FAMILY PROTEIN"/>
    <property type="match status" value="1"/>
</dbReference>
<dbReference type="Gramene" id="OMO78790">
    <property type="protein sequence ID" value="OMO78790"/>
    <property type="gene ID" value="CCACVL1_14096"/>
</dbReference>
<dbReference type="STRING" id="210143.A0A1R3I899"/>
<evidence type="ECO:0000256" key="1">
    <source>
        <dbReference type="SAM" id="MobiDB-lite"/>
    </source>
</evidence>
<proteinExistence type="predicted"/>
<sequence>MTKWRLVRLTEISGTLVSPTPLELNFPTAYLPHAGTNVAGVTCLAAVGVAKEIVLNFVYAPRFAVVSVIQLLQLVFFFKMNSIYRPRNGFMLCLGQVACIFRMVALITGSDELQDASEILTCLSDCVYCTVCACMQTQHKIEMDKRDGKFGPPMVMMVPPVQQMSRIDHPVPPTVGYAPQPRPLQPPYGHLSPHPPPQKFPSGGYPLPPPRAQPHPLFHPIPQPHPH</sequence>
<accession>A0A1R3I899</accession>
<evidence type="ECO:0000256" key="2">
    <source>
        <dbReference type="SAM" id="Phobius"/>
    </source>
</evidence>
<evidence type="ECO:0008006" key="5">
    <source>
        <dbReference type="Google" id="ProtNLM"/>
    </source>
</evidence>
<keyword evidence="2" id="KW-1133">Transmembrane helix</keyword>
<feature type="compositionally biased region" description="Pro residues" evidence="1">
    <location>
        <begin position="206"/>
        <end position="227"/>
    </location>
</feature>